<evidence type="ECO:0000313" key="3">
    <source>
        <dbReference type="Proteomes" id="UP001521222"/>
    </source>
</evidence>
<reference evidence="2 3" key="1">
    <citation type="submission" date="2024-02" db="EMBL/GenBank/DDBJ databases">
        <title>De novo assembly and annotation of 12 fungi associated with fruit tree decline syndrome in Ontario, Canada.</title>
        <authorList>
            <person name="Sulman M."/>
            <person name="Ellouze W."/>
            <person name="Ilyukhin E."/>
        </authorList>
    </citation>
    <scope>NUCLEOTIDE SEQUENCE [LARGE SCALE GENOMIC DNA]</scope>
    <source>
        <strain evidence="2 3">M97-236</strain>
    </source>
</reference>
<evidence type="ECO:0000313" key="2">
    <source>
        <dbReference type="EMBL" id="KAL1603176.1"/>
    </source>
</evidence>
<dbReference type="EMBL" id="JAKIXB020000012">
    <property type="protein sequence ID" value="KAL1603176.1"/>
    <property type="molecule type" value="Genomic_DNA"/>
</dbReference>
<feature type="region of interest" description="Disordered" evidence="1">
    <location>
        <begin position="1"/>
        <end position="20"/>
    </location>
</feature>
<evidence type="ECO:0000256" key="1">
    <source>
        <dbReference type="SAM" id="MobiDB-lite"/>
    </source>
</evidence>
<keyword evidence="3" id="KW-1185">Reference proteome</keyword>
<sequence length="164" mass="17946">MRIAGGGNVNNDSSPDRSGFTYPEATLTSATFVAQTSVATVIVTLTPSVDSFVTTTRSGVPTEYLSQVPEDWPYTRYGVGRRRETEAWGLTDEEGQTVAVVKHELRWFPRPIWTGGGQMLDGWRPTFVVTQGDASATSTAAAIPTRAWKILLESSQAQMRMTNK</sequence>
<protein>
    <submittedName>
        <fullName evidence="2">Uncharacterized protein</fullName>
    </submittedName>
</protein>
<name>A0ABR3RFF9_9PLEO</name>
<gene>
    <name evidence="2" type="ORF">SLS59_004271</name>
</gene>
<accession>A0ABR3RFF9</accession>
<dbReference type="Proteomes" id="UP001521222">
    <property type="component" value="Unassembled WGS sequence"/>
</dbReference>
<organism evidence="2 3">
    <name type="scientific">Nothophoma quercina</name>
    <dbReference type="NCBI Taxonomy" id="749835"/>
    <lineage>
        <taxon>Eukaryota</taxon>
        <taxon>Fungi</taxon>
        <taxon>Dikarya</taxon>
        <taxon>Ascomycota</taxon>
        <taxon>Pezizomycotina</taxon>
        <taxon>Dothideomycetes</taxon>
        <taxon>Pleosporomycetidae</taxon>
        <taxon>Pleosporales</taxon>
        <taxon>Pleosporineae</taxon>
        <taxon>Didymellaceae</taxon>
        <taxon>Nothophoma</taxon>
    </lineage>
</organism>
<proteinExistence type="predicted"/>
<comment type="caution">
    <text evidence="2">The sequence shown here is derived from an EMBL/GenBank/DDBJ whole genome shotgun (WGS) entry which is preliminary data.</text>
</comment>